<protein>
    <submittedName>
        <fullName evidence="1">Uncharacterized protein</fullName>
    </submittedName>
</protein>
<name>A0A4W5MBP8_9TELE</name>
<sequence>MAEHQDNILGGTMQKVMALLSNLTGQKDVDLQPFYQQGLVEVVCSVFSEAAVLYVEREETPGRKSSHDLLLSLLDTLHNVLTSTSRVVRIALHVC</sequence>
<dbReference type="STRING" id="62062.ENSHHUP00000034760"/>
<reference evidence="1" key="3">
    <citation type="submission" date="2025-09" db="UniProtKB">
        <authorList>
            <consortium name="Ensembl"/>
        </authorList>
    </citation>
    <scope>IDENTIFICATION</scope>
</reference>
<accession>A0A4W5MBP8</accession>
<dbReference type="PANTHER" id="PTHR46240">
    <property type="entry name" value="SER/THR PROTEIN KINASE ULK4"/>
    <property type="match status" value="1"/>
</dbReference>
<proteinExistence type="predicted"/>
<dbReference type="InterPro" id="IPR045906">
    <property type="entry name" value="ULK4"/>
</dbReference>
<reference evidence="1" key="2">
    <citation type="submission" date="2025-08" db="UniProtKB">
        <authorList>
            <consortium name="Ensembl"/>
        </authorList>
    </citation>
    <scope>IDENTIFICATION</scope>
</reference>
<evidence type="ECO:0000313" key="2">
    <source>
        <dbReference type="Proteomes" id="UP000314982"/>
    </source>
</evidence>
<dbReference type="AlphaFoldDB" id="A0A4W5MBP8"/>
<dbReference type="Proteomes" id="UP000314982">
    <property type="component" value="Unassembled WGS sequence"/>
</dbReference>
<dbReference type="PANTHER" id="PTHR46240:SF1">
    <property type="entry name" value="SERINE_THREONINE-PROTEIN KINASE ULK4"/>
    <property type="match status" value="1"/>
</dbReference>
<dbReference type="Ensembl" id="ENSHHUT00000036152.1">
    <property type="protein sequence ID" value="ENSHHUP00000034760.1"/>
    <property type="gene ID" value="ENSHHUG00000021883.1"/>
</dbReference>
<reference evidence="2" key="1">
    <citation type="submission" date="2018-06" db="EMBL/GenBank/DDBJ databases">
        <title>Genome assembly of Danube salmon.</title>
        <authorList>
            <person name="Macqueen D.J."/>
            <person name="Gundappa M.K."/>
        </authorList>
    </citation>
    <scope>NUCLEOTIDE SEQUENCE [LARGE SCALE GENOMIC DNA]</scope>
</reference>
<evidence type="ECO:0000313" key="1">
    <source>
        <dbReference type="Ensembl" id="ENSHHUP00000034760.1"/>
    </source>
</evidence>
<organism evidence="1 2">
    <name type="scientific">Hucho hucho</name>
    <name type="common">huchen</name>
    <dbReference type="NCBI Taxonomy" id="62062"/>
    <lineage>
        <taxon>Eukaryota</taxon>
        <taxon>Metazoa</taxon>
        <taxon>Chordata</taxon>
        <taxon>Craniata</taxon>
        <taxon>Vertebrata</taxon>
        <taxon>Euteleostomi</taxon>
        <taxon>Actinopterygii</taxon>
        <taxon>Neopterygii</taxon>
        <taxon>Teleostei</taxon>
        <taxon>Protacanthopterygii</taxon>
        <taxon>Salmoniformes</taxon>
        <taxon>Salmonidae</taxon>
        <taxon>Salmoninae</taxon>
        <taxon>Hucho</taxon>
    </lineage>
</organism>
<keyword evidence="2" id="KW-1185">Reference proteome</keyword>